<dbReference type="RefSeq" id="WP_193781280.1">
    <property type="nucleotide sequence ID" value="NZ_JADDOJ010000060.1"/>
</dbReference>
<sequence length="51" mass="5238">MATHPVEPEPLPPGPEPGGATNPSHLPVEPEFGPQMPPAEPEDPLARPAPG</sequence>
<name>A0ABR9SIY5_9BURK</name>
<protein>
    <submittedName>
        <fullName evidence="2">Stereocilin</fullName>
    </submittedName>
</protein>
<gene>
    <name evidence="2" type="ORF">IM725_14140</name>
</gene>
<keyword evidence="3" id="KW-1185">Reference proteome</keyword>
<feature type="region of interest" description="Disordered" evidence="1">
    <location>
        <begin position="1"/>
        <end position="51"/>
    </location>
</feature>
<organism evidence="2 3">
    <name type="scientific">Ramlibacter aquaticus</name>
    <dbReference type="NCBI Taxonomy" id="2780094"/>
    <lineage>
        <taxon>Bacteria</taxon>
        <taxon>Pseudomonadati</taxon>
        <taxon>Pseudomonadota</taxon>
        <taxon>Betaproteobacteria</taxon>
        <taxon>Burkholderiales</taxon>
        <taxon>Comamonadaceae</taxon>
        <taxon>Ramlibacter</taxon>
    </lineage>
</organism>
<proteinExistence type="predicted"/>
<dbReference type="EMBL" id="JADDOJ010000060">
    <property type="protein sequence ID" value="MBE7941717.1"/>
    <property type="molecule type" value="Genomic_DNA"/>
</dbReference>
<accession>A0ABR9SIY5</accession>
<evidence type="ECO:0000256" key="1">
    <source>
        <dbReference type="SAM" id="MobiDB-lite"/>
    </source>
</evidence>
<evidence type="ECO:0000313" key="2">
    <source>
        <dbReference type="EMBL" id="MBE7941717.1"/>
    </source>
</evidence>
<evidence type="ECO:0000313" key="3">
    <source>
        <dbReference type="Proteomes" id="UP000715965"/>
    </source>
</evidence>
<dbReference type="Proteomes" id="UP000715965">
    <property type="component" value="Unassembled WGS sequence"/>
</dbReference>
<reference evidence="2 3" key="1">
    <citation type="submission" date="2020-10" db="EMBL/GenBank/DDBJ databases">
        <title>Draft genome of Ramlibacter aquaticus LMG 30558.</title>
        <authorList>
            <person name="Props R."/>
        </authorList>
    </citation>
    <scope>NUCLEOTIDE SEQUENCE [LARGE SCALE GENOMIC DNA]</scope>
    <source>
        <strain evidence="2 3">LMG 30558</strain>
    </source>
</reference>
<comment type="caution">
    <text evidence="2">The sequence shown here is derived from an EMBL/GenBank/DDBJ whole genome shotgun (WGS) entry which is preliminary data.</text>
</comment>